<evidence type="ECO:0000256" key="2">
    <source>
        <dbReference type="ARBA" id="ARBA00046328"/>
    </source>
</evidence>
<feature type="region of interest" description="Disordered" evidence="3">
    <location>
        <begin position="116"/>
        <end position="259"/>
    </location>
</feature>
<feature type="region of interest" description="Disordered" evidence="3">
    <location>
        <begin position="38"/>
        <end position="103"/>
    </location>
</feature>
<evidence type="ECO:0000313" key="5">
    <source>
        <dbReference type="EMBL" id="TVY71526.1"/>
    </source>
</evidence>
<dbReference type="InterPro" id="IPR003034">
    <property type="entry name" value="SAP_dom"/>
</dbReference>
<dbReference type="EMBL" id="QGMK01001194">
    <property type="protein sequence ID" value="TVY71526.1"/>
    <property type="molecule type" value="Genomic_DNA"/>
</dbReference>
<accession>A0A8T9BZ73</accession>
<evidence type="ECO:0000256" key="3">
    <source>
        <dbReference type="SAM" id="MobiDB-lite"/>
    </source>
</evidence>
<dbReference type="SUPFAM" id="SSF68906">
    <property type="entry name" value="SAP domain"/>
    <property type="match status" value="1"/>
</dbReference>
<reference evidence="5 6" key="1">
    <citation type="submission" date="2018-05" db="EMBL/GenBank/DDBJ databases">
        <title>Genome sequencing and assembly of the regulated plant pathogen Lachnellula willkommii and related sister species for the development of diagnostic species identification markers.</title>
        <authorList>
            <person name="Giroux E."/>
            <person name="Bilodeau G."/>
        </authorList>
    </citation>
    <scope>NUCLEOTIDE SEQUENCE [LARGE SCALE GENOMIC DNA]</scope>
    <source>
        <strain evidence="5 6">CBS 268.59</strain>
    </source>
</reference>
<protein>
    <recommendedName>
        <fullName evidence="4">SAP domain-containing protein</fullName>
    </recommendedName>
</protein>
<dbReference type="Pfam" id="PF18592">
    <property type="entry name" value="Tho1_MOS11_C"/>
    <property type="match status" value="1"/>
</dbReference>
<comment type="similarity">
    <text evidence="2">Belongs to the SAP domain-containing ribonucleoprotein family.</text>
</comment>
<dbReference type="PROSITE" id="PS50800">
    <property type="entry name" value="SAP"/>
    <property type="match status" value="1"/>
</dbReference>
<dbReference type="InterPro" id="IPR036361">
    <property type="entry name" value="SAP_dom_sf"/>
</dbReference>
<dbReference type="GO" id="GO:0016973">
    <property type="term" value="P:poly(A)+ mRNA export from nucleus"/>
    <property type="evidence" value="ECO:0007669"/>
    <property type="project" value="TreeGrafter"/>
</dbReference>
<dbReference type="GO" id="GO:0005634">
    <property type="term" value="C:nucleus"/>
    <property type="evidence" value="ECO:0007669"/>
    <property type="project" value="TreeGrafter"/>
</dbReference>
<sequence length="259" mass="26973">MADYTQLKVPDLKKLLQERGLTLSGNKADLIARLQEHDNKAGGAAGGEDEIDWDEEDKATTAPAAAAVAAGGQGQVANPTAVPNQKVDIDPSATTDLKVTGGDAAPVAADGAIASAGATTTDAAPVPEEPKEDFSIGIQQSDADKEAEKRAKRAKRFGITEDDEATKLAERAKKFGLDTKESVVEGLDSALPERKAGKRGREDRQGGRSAKRQTPDRRTGPGPGSKPAAAAKKPSGRVIDDPAELAKAESRAKRFQSAA</sequence>
<dbReference type="SMART" id="SM00513">
    <property type="entry name" value="SAP"/>
    <property type="match status" value="1"/>
</dbReference>
<dbReference type="PANTHER" id="PTHR46551">
    <property type="entry name" value="SAP DOMAIN-CONTAINING RIBONUCLEOPROTEIN"/>
    <property type="match status" value="1"/>
</dbReference>
<name>A0A8T9BZ73_9HELO</name>
<keyword evidence="1" id="KW-0597">Phosphoprotein</keyword>
<dbReference type="OrthoDB" id="445357at2759"/>
<feature type="compositionally biased region" description="Low complexity" evidence="3">
    <location>
        <begin position="60"/>
        <end position="70"/>
    </location>
</feature>
<dbReference type="Pfam" id="PF02037">
    <property type="entry name" value="SAP"/>
    <property type="match status" value="1"/>
</dbReference>
<gene>
    <name evidence="5" type="ORF">LSUE1_G009312</name>
</gene>
<feature type="compositionally biased region" description="Basic and acidic residues" evidence="3">
    <location>
        <begin position="191"/>
        <end position="206"/>
    </location>
</feature>
<organism evidence="5 6">
    <name type="scientific">Lachnellula suecica</name>
    <dbReference type="NCBI Taxonomy" id="602035"/>
    <lineage>
        <taxon>Eukaryota</taxon>
        <taxon>Fungi</taxon>
        <taxon>Dikarya</taxon>
        <taxon>Ascomycota</taxon>
        <taxon>Pezizomycotina</taxon>
        <taxon>Leotiomycetes</taxon>
        <taxon>Helotiales</taxon>
        <taxon>Lachnaceae</taxon>
        <taxon>Lachnellula</taxon>
    </lineage>
</organism>
<dbReference type="PANTHER" id="PTHR46551:SF1">
    <property type="entry name" value="SAP DOMAIN-CONTAINING RIBONUCLEOPROTEIN"/>
    <property type="match status" value="1"/>
</dbReference>
<keyword evidence="6" id="KW-1185">Reference proteome</keyword>
<feature type="compositionally biased region" description="Basic and acidic residues" evidence="3">
    <location>
        <begin position="165"/>
        <end position="183"/>
    </location>
</feature>
<evidence type="ECO:0000256" key="1">
    <source>
        <dbReference type="ARBA" id="ARBA00022553"/>
    </source>
</evidence>
<comment type="caution">
    <text evidence="5">The sequence shown here is derived from an EMBL/GenBank/DDBJ whole genome shotgun (WGS) entry which is preliminary data.</text>
</comment>
<feature type="domain" description="SAP" evidence="4">
    <location>
        <begin position="4"/>
        <end position="38"/>
    </location>
</feature>
<dbReference type="Proteomes" id="UP000469558">
    <property type="component" value="Unassembled WGS sequence"/>
</dbReference>
<feature type="compositionally biased region" description="Acidic residues" evidence="3">
    <location>
        <begin position="47"/>
        <end position="57"/>
    </location>
</feature>
<feature type="compositionally biased region" description="Basic and acidic residues" evidence="3">
    <location>
        <begin position="238"/>
        <end position="252"/>
    </location>
</feature>
<dbReference type="InterPro" id="IPR052240">
    <property type="entry name" value="SAP_domain_ribonucleoprotein"/>
</dbReference>
<evidence type="ECO:0000313" key="6">
    <source>
        <dbReference type="Proteomes" id="UP000469558"/>
    </source>
</evidence>
<evidence type="ECO:0000259" key="4">
    <source>
        <dbReference type="PROSITE" id="PS50800"/>
    </source>
</evidence>
<dbReference type="AlphaFoldDB" id="A0A8T9BZ73"/>
<proteinExistence type="inferred from homology"/>
<dbReference type="InterPro" id="IPR040746">
    <property type="entry name" value="THO1_MOS11_C"/>
</dbReference>
<dbReference type="Gene3D" id="1.10.720.30">
    <property type="entry name" value="SAP domain"/>
    <property type="match status" value="1"/>
</dbReference>